<dbReference type="InterPro" id="IPR012677">
    <property type="entry name" value="Nucleotide-bd_a/b_plait_sf"/>
</dbReference>
<dbReference type="InterPro" id="IPR036875">
    <property type="entry name" value="Znf_CCHC_sf"/>
</dbReference>
<evidence type="ECO:0000313" key="7">
    <source>
        <dbReference type="RefSeq" id="XP_026658798.2"/>
    </source>
</evidence>
<dbReference type="PROSITE" id="PS50158">
    <property type="entry name" value="ZF_CCHC"/>
    <property type="match status" value="1"/>
</dbReference>
<dbReference type="GeneID" id="103703124"/>
<keyword evidence="2" id="KW-0694">RNA-binding</keyword>
<dbReference type="RefSeq" id="XP_026658801.2">
    <property type="nucleotide sequence ID" value="XM_026803000.2"/>
</dbReference>
<dbReference type="RefSeq" id="XP_026658804.2">
    <property type="nucleotide sequence ID" value="XM_026803003.2"/>
</dbReference>
<protein>
    <submittedName>
        <fullName evidence="7 8">Serine/arginine-rich splicing factor 4-like</fullName>
    </submittedName>
</protein>
<proteinExistence type="predicted"/>
<dbReference type="KEGG" id="pda:103703124"/>
<dbReference type="RefSeq" id="XP_038986665.1">
    <property type="nucleotide sequence ID" value="XM_039130737.1"/>
</dbReference>
<dbReference type="RefSeq" id="XP_038986666.1">
    <property type="nucleotide sequence ID" value="XM_039130738.1"/>
</dbReference>
<dbReference type="GO" id="GO:0003723">
    <property type="term" value="F:RNA binding"/>
    <property type="evidence" value="ECO:0007669"/>
    <property type="project" value="UniProtKB-UniRule"/>
</dbReference>
<evidence type="ECO:0000256" key="3">
    <source>
        <dbReference type="SAM" id="MobiDB-lite"/>
    </source>
</evidence>
<keyword evidence="1" id="KW-0862">Zinc</keyword>
<evidence type="ECO:0000259" key="5">
    <source>
        <dbReference type="PROSITE" id="PS50158"/>
    </source>
</evidence>
<dbReference type="SUPFAM" id="SSF57756">
    <property type="entry name" value="Retrovirus zinc finger-like domains"/>
    <property type="match status" value="1"/>
</dbReference>
<dbReference type="RefSeq" id="XP_026658799.2">
    <property type="nucleotide sequence ID" value="XM_026802998.2"/>
</dbReference>
<feature type="compositionally biased region" description="Polar residues" evidence="3">
    <location>
        <begin position="204"/>
        <end position="219"/>
    </location>
</feature>
<dbReference type="RefSeq" id="XP_026658802.2">
    <property type="nucleotide sequence ID" value="XM_026803001.2"/>
</dbReference>
<evidence type="ECO:0000313" key="8">
    <source>
        <dbReference type="RefSeq" id="XP_026658799.2"/>
    </source>
</evidence>
<reference evidence="7 8" key="2">
    <citation type="submission" date="2025-04" db="UniProtKB">
        <authorList>
            <consortium name="RefSeq"/>
        </authorList>
    </citation>
    <scope>IDENTIFICATION</scope>
    <source>
        <tissue evidence="7 8">Young leaves</tissue>
    </source>
</reference>
<dbReference type="GO" id="GO:0008270">
    <property type="term" value="F:zinc ion binding"/>
    <property type="evidence" value="ECO:0007669"/>
    <property type="project" value="UniProtKB-KW"/>
</dbReference>
<evidence type="ECO:0000313" key="6">
    <source>
        <dbReference type="Proteomes" id="UP000228380"/>
    </source>
</evidence>
<dbReference type="InterPro" id="IPR001878">
    <property type="entry name" value="Znf_CCHC"/>
</dbReference>
<feature type="compositionally biased region" description="Basic and acidic residues" evidence="3">
    <location>
        <begin position="225"/>
        <end position="244"/>
    </location>
</feature>
<dbReference type="Gene3D" id="3.30.70.330">
    <property type="match status" value="1"/>
</dbReference>
<accession>A0A8B9AIX0</accession>
<sequence length="682" mass="77834">MSLYVGHLSPHVRREELEQIFRRFGRCSVQLKDGYGFAVYEVTANAERALRTLRGKKICGEQISLNWSNKQPRPLQRPARSTRFYEPYHERNFREGNGRVGIRGFQDRRDFPTGAARVTMYNHGGQRLDNAPDKEAGHMREDANDIELDKGVNSKERVMDEGATTDLNPIENDRWGESGNDTLTGNGIENGDEFDRYEPYHGYNRSNENENNQMASSYGSPDRGSSQEKRRREHSVDDDSERNLAKSKPQQTCYNCGLVGHIMRNCPQGDARREQFGKFNRRRDEINFRDKGEGRLKRFRPSSWGRPYASRDPLISRHHMRVRKETHSENARKVSRTSETCPEFQEKRRSKLKGDSREKEISTMEREAPRKAVRSRRRRSRYHTSSLSSDSSTTSSQSHSESPRSISNSGSRSCSRTPSSRSRSASSSSRSASLSSYAKSARSRSRSRSRSSFPRSLSLSVSLERKTAPSPKEKQMDVCMNSSLKGNVETVTSPESKHLENTKPKVTCSTVDENAVTPFMADTEIDGKHIGNDGDVRYSTFRADYSESNACADLHKDIVVTYENHGQNNDLQEAPSGKLNRHIPSKSETSKSTRITTQEMFLVLQHYGLAAPEEGLPDISVEEYFGAARLWPWEMIYYRRLKKGPISTENYARRLEQNKEFGIVDKYIRSSSGWGECSRDDL</sequence>
<dbReference type="Proteomes" id="UP000228380">
    <property type="component" value="Chromosome 10"/>
</dbReference>
<name>A0A8B9AIX0_PHODC</name>
<dbReference type="RefSeq" id="XP_026658800.2">
    <property type="nucleotide sequence ID" value="XM_026802999.2"/>
</dbReference>
<feature type="compositionally biased region" description="Low complexity" evidence="3">
    <location>
        <begin position="383"/>
        <end position="440"/>
    </location>
</feature>
<dbReference type="PANTHER" id="PTHR48038">
    <property type="entry name" value="RIBONUCLEOPROTEIN RB97D"/>
    <property type="match status" value="1"/>
</dbReference>
<feature type="region of interest" description="Disordered" evidence="3">
    <location>
        <begin position="151"/>
        <end position="249"/>
    </location>
</feature>
<dbReference type="AlphaFoldDB" id="A0A8B9AIX0"/>
<dbReference type="PANTHER" id="PTHR48038:SF2">
    <property type="entry name" value="OS02G0536400 PROTEIN"/>
    <property type="match status" value="1"/>
</dbReference>
<feature type="compositionally biased region" description="Basic and acidic residues" evidence="3">
    <location>
        <begin position="151"/>
        <end position="160"/>
    </location>
</feature>
<feature type="compositionally biased region" description="Basic and acidic residues" evidence="3">
    <location>
        <begin position="344"/>
        <end position="370"/>
    </location>
</feature>
<evidence type="ECO:0000256" key="2">
    <source>
        <dbReference type="PROSITE-ProRule" id="PRU00176"/>
    </source>
</evidence>
<feature type="compositionally biased region" description="Low complexity" evidence="3">
    <location>
        <begin position="450"/>
        <end position="462"/>
    </location>
</feature>
<evidence type="ECO:0000256" key="1">
    <source>
        <dbReference type="PROSITE-ProRule" id="PRU00047"/>
    </source>
</evidence>
<keyword evidence="6" id="KW-1185">Reference proteome</keyword>
<evidence type="ECO:0000313" key="12">
    <source>
        <dbReference type="RefSeq" id="XP_026658804.2"/>
    </source>
</evidence>
<feature type="domain" description="RRM" evidence="4">
    <location>
        <begin position="1"/>
        <end position="70"/>
    </location>
</feature>
<dbReference type="SUPFAM" id="SSF54928">
    <property type="entry name" value="RNA-binding domain, RBD"/>
    <property type="match status" value="1"/>
</dbReference>
<gene>
    <name evidence="7 8 9 10 11 12 13 14 15" type="primary">LOC103703124</name>
</gene>
<dbReference type="InterPro" id="IPR000504">
    <property type="entry name" value="RRM_dom"/>
</dbReference>
<keyword evidence="1" id="KW-0479">Metal-binding</keyword>
<evidence type="ECO:0000313" key="14">
    <source>
        <dbReference type="RefSeq" id="XP_038986666.1"/>
    </source>
</evidence>
<feature type="compositionally biased region" description="Basic residues" evidence="3">
    <location>
        <begin position="371"/>
        <end position="382"/>
    </location>
</feature>
<evidence type="ECO:0000313" key="10">
    <source>
        <dbReference type="RefSeq" id="XP_026658801.2"/>
    </source>
</evidence>
<dbReference type="Pfam" id="PF00076">
    <property type="entry name" value="RRM_1"/>
    <property type="match status" value="1"/>
</dbReference>
<feature type="region of interest" description="Disordered" evidence="3">
    <location>
        <begin position="321"/>
        <end position="475"/>
    </location>
</feature>
<evidence type="ECO:0000259" key="4">
    <source>
        <dbReference type="PROSITE" id="PS50102"/>
    </source>
</evidence>
<keyword evidence="1" id="KW-0863">Zinc-finger</keyword>
<evidence type="ECO:0000313" key="13">
    <source>
        <dbReference type="RefSeq" id="XP_038986665.1"/>
    </source>
</evidence>
<dbReference type="Pfam" id="PF00098">
    <property type="entry name" value="zf-CCHC"/>
    <property type="match status" value="1"/>
</dbReference>
<dbReference type="SMART" id="SM00360">
    <property type="entry name" value="RRM"/>
    <property type="match status" value="1"/>
</dbReference>
<dbReference type="RefSeq" id="XP_026658798.2">
    <property type="nucleotide sequence ID" value="XM_026802997.2"/>
</dbReference>
<feature type="domain" description="CCHC-type" evidence="5">
    <location>
        <begin position="253"/>
        <end position="268"/>
    </location>
</feature>
<dbReference type="OrthoDB" id="5970at2759"/>
<dbReference type="PROSITE" id="PS50102">
    <property type="entry name" value="RRM"/>
    <property type="match status" value="1"/>
</dbReference>
<dbReference type="InterPro" id="IPR035979">
    <property type="entry name" value="RBD_domain_sf"/>
</dbReference>
<organism evidence="6 14">
    <name type="scientific">Phoenix dactylifera</name>
    <name type="common">Date palm</name>
    <dbReference type="NCBI Taxonomy" id="42345"/>
    <lineage>
        <taxon>Eukaryota</taxon>
        <taxon>Viridiplantae</taxon>
        <taxon>Streptophyta</taxon>
        <taxon>Embryophyta</taxon>
        <taxon>Tracheophyta</taxon>
        <taxon>Spermatophyta</taxon>
        <taxon>Magnoliopsida</taxon>
        <taxon>Liliopsida</taxon>
        <taxon>Arecaceae</taxon>
        <taxon>Coryphoideae</taxon>
        <taxon>Phoeniceae</taxon>
        <taxon>Phoenix</taxon>
    </lineage>
</organism>
<feature type="compositionally biased region" description="Basic and acidic residues" evidence="3">
    <location>
        <begin position="463"/>
        <end position="475"/>
    </location>
</feature>
<dbReference type="Gene3D" id="4.10.60.10">
    <property type="entry name" value="Zinc finger, CCHC-type"/>
    <property type="match status" value="1"/>
</dbReference>
<dbReference type="RefSeq" id="XP_038986667.1">
    <property type="nucleotide sequence ID" value="XM_039130739.1"/>
</dbReference>
<feature type="compositionally biased region" description="Basic and acidic residues" evidence="3">
    <location>
        <begin position="323"/>
        <end position="332"/>
    </location>
</feature>
<evidence type="ECO:0000313" key="15">
    <source>
        <dbReference type="RefSeq" id="XP_038986667.1"/>
    </source>
</evidence>
<reference evidence="6" key="1">
    <citation type="journal article" date="2019" name="Nat. Commun.">
        <title>Genome-wide association mapping of date palm fruit traits.</title>
        <authorList>
            <person name="Hazzouri K.M."/>
            <person name="Gros-Balthazard M."/>
            <person name="Flowers J.M."/>
            <person name="Copetti D."/>
            <person name="Lemansour A."/>
            <person name="Lebrun M."/>
            <person name="Masmoudi K."/>
            <person name="Ferrand S."/>
            <person name="Dhar M.I."/>
            <person name="Fresquez Z.A."/>
            <person name="Rosas U."/>
            <person name="Zhang J."/>
            <person name="Talag J."/>
            <person name="Lee S."/>
            <person name="Kudrna D."/>
            <person name="Powell R.F."/>
            <person name="Leitch I.J."/>
            <person name="Krueger R.R."/>
            <person name="Wing R.A."/>
            <person name="Amiri K.M.A."/>
            <person name="Purugganan M.D."/>
        </authorList>
    </citation>
    <scope>NUCLEOTIDE SEQUENCE [LARGE SCALE GENOMIC DNA]</scope>
    <source>
        <strain evidence="6">cv. Khalas</strain>
    </source>
</reference>
<dbReference type="SMART" id="SM00343">
    <property type="entry name" value="ZnF_C2HC"/>
    <property type="match status" value="1"/>
</dbReference>
<feature type="region of interest" description="Disordered" evidence="3">
    <location>
        <begin position="567"/>
        <end position="591"/>
    </location>
</feature>
<evidence type="ECO:0000313" key="11">
    <source>
        <dbReference type="RefSeq" id="XP_026658802.2"/>
    </source>
</evidence>
<evidence type="ECO:0000313" key="9">
    <source>
        <dbReference type="RefSeq" id="XP_026658800.2"/>
    </source>
</evidence>